<dbReference type="EMBL" id="MU117973">
    <property type="protein sequence ID" value="KAF9651800.1"/>
    <property type="molecule type" value="Genomic_DNA"/>
</dbReference>
<evidence type="ECO:0000313" key="1">
    <source>
        <dbReference type="EMBL" id="KAF9651800.1"/>
    </source>
</evidence>
<organism evidence="1 2">
    <name type="scientific">Thelephora ganbajun</name>
    <name type="common">Ganba fungus</name>
    <dbReference type="NCBI Taxonomy" id="370292"/>
    <lineage>
        <taxon>Eukaryota</taxon>
        <taxon>Fungi</taxon>
        <taxon>Dikarya</taxon>
        <taxon>Basidiomycota</taxon>
        <taxon>Agaricomycotina</taxon>
        <taxon>Agaricomycetes</taxon>
        <taxon>Thelephorales</taxon>
        <taxon>Thelephoraceae</taxon>
        <taxon>Thelephora</taxon>
    </lineage>
</organism>
<evidence type="ECO:0000313" key="2">
    <source>
        <dbReference type="Proteomes" id="UP000886501"/>
    </source>
</evidence>
<keyword evidence="2" id="KW-1185">Reference proteome</keyword>
<dbReference type="Proteomes" id="UP000886501">
    <property type="component" value="Unassembled WGS sequence"/>
</dbReference>
<name>A0ACB6ZPN1_THEGA</name>
<proteinExistence type="predicted"/>
<reference evidence="1" key="2">
    <citation type="journal article" date="2020" name="Nat. Commun.">
        <title>Large-scale genome sequencing of mycorrhizal fungi provides insights into the early evolution of symbiotic traits.</title>
        <authorList>
            <person name="Miyauchi S."/>
            <person name="Kiss E."/>
            <person name="Kuo A."/>
            <person name="Drula E."/>
            <person name="Kohler A."/>
            <person name="Sanchez-Garcia M."/>
            <person name="Morin E."/>
            <person name="Andreopoulos B."/>
            <person name="Barry K.W."/>
            <person name="Bonito G."/>
            <person name="Buee M."/>
            <person name="Carver A."/>
            <person name="Chen C."/>
            <person name="Cichocki N."/>
            <person name="Clum A."/>
            <person name="Culley D."/>
            <person name="Crous P.W."/>
            <person name="Fauchery L."/>
            <person name="Girlanda M."/>
            <person name="Hayes R.D."/>
            <person name="Keri Z."/>
            <person name="LaButti K."/>
            <person name="Lipzen A."/>
            <person name="Lombard V."/>
            <person name="Magnuson J."/>
            <person name="Maillard F."/>
            <person name="Murat C."/>
            <person name="Nolan M."/>
            <person name="Ohm R.A."/>
            <person name="Pangilinan J."/>
            <person name="Pereira M.F."/>
            <person name="Perotto S."/>
            <person name="Peter M."/>
            <person name="Pfister S."/>
            <person name="Riley R."/>
            <person name="Sitrit Y."/>
            <person name="Stielow J.B."/>
            <person name="Szollosi G."/>
            <person name="Zifcakova L."/>
            <person name="Stursova M."/>
            <person name="Spatafora J.W."/>
            <person name="Tedersoo L."/>
            <person name="Vaario L.M."/>
            <person name="Yamada A."/>
            <person name="Yan M."/>
            <person name="Wang P."/>
            <person name="Xu J."/>
            <person name="Bruns T."/>
            <person name="Baldrian P."/>
            <person name="Vilgalys R."/>
            <person name="Dunand C."/>
            <person name="Henrissat B."/>
            <person name="Grigoriev I.V."/>
            <person name="Hibbett D."/>
            <person name="Nagy L.G."/>
            <person name="Martin F.M."/>
        </authorList>
    </citation>
    <scope>NUCLEOTIDE SEQUENCE</scope>
    <source>
        <strain evidence="1">P2</strain>
    </source>
</reference>
<accession>A0ACB6ZPN1</accession>
<sequence length="1607" mass="175746">MTANPPERRKVLIATPEHGIIGWKLKVKIGGLGVISSLMDKSMADVEKHILDNVTGVISGFSCLPCSNQGRHVAHSYGRPVFCQALHEIRPVRNTFNLLHAAALFIPVHRDSVGVAGVSGEYGECSWIHYPTLWTLKHVDYLLNPDPSDTEGLDVTPVSTKNATINQKAEAKQPELKRQTQEWAVMLPKVATQLIHHTTRAVAAVQGSGHAFRNALQSSSSGTTTTASWSGVGTSGSSWGSAGTGTGGAKYQSSSKFYHGYQVGSLPFVSIPHTKRVGLVPQGAGRSLTQASQVSAVDSDLNQTDDTEDPVSRPGHIKSVSRPLTSLRRPRSHSLILGSQGQVENTKTGNHPGVLEVVQIHVRASHAFAPHNSAVDEIVADPTPESRPKLSRRASTSSVTSSPPSEDVLSPSLHPQPTLPSDPSAPQPVAPPIEDPTAQIRARLTQYLGEKDDSACTYVAQLLENGQLPQDATVYEAAIQAVAVTYKSNTDVSLLTKLFDGMVQHSLSPSAQAYQTLILAHLDRDFEVMTTIGRHQQSIAARQAKNKVVPKHRDQDVKTISRLRSEPNLRNAIRIFQAANKARVEISSDVYVNLLNGCIRHLDEYAALRVFAHLEKEHGPRIPSRVYFDMMQLYLETNNLAAAEETFSGFKKAAQLGNVSYESIPVSRNLAKPLAHVAPWNLMIDIYFRAGRQTEALTILETMLDSSDPSIPCPSLSTFQAVIVGFCRNNDVETALKWFRRLLQETTVAKDASAPLSAPPRPDAKLWNVVIGALAERNMIDETNSLYSQWLSTNAGDSPLVVKAARKLVIWANITHLETLQWNQSIASSEVQKKVDHVMENIVGDPCDWILTMDRSASDTMHKIVRLYGRDGRFDEAAKFLQTYVRAHQAVVGTPQAGTELTLAQSGLLYALANRVSDVTEWILRRQVPPPFAAAKEFVSIANGLDKALSAEAAETYLSTYEVSRKSGQIAHLTVSDAETLIAAGVRVIYTNNEPVDGQPVSHPLVRFETLLTDIAGHFQDLSQLSPTAIDGVLRGLQTWYPVESLQAVLEKLGEPWSTLWNQPLVQEQISLIAPIPTSEATNNTPVEEISQPSTPSSGTAVATYRVSTPLSQKIDEHLNNFKTASPVKAYEKFLAGYTDGFYPVTATFGRLINALGRAREIEKVNFVYEAAQHAIAMVNTAPGEDPNGPWYQIEDHMVIALAHAGDVEGAHNHRLKILGYGGTPSADAYGALISCIKDTTDDSANAYTLYRESQIRGVVPNVYLYNTMISKLAKARKADLAMELFSKMKANGFWPSSVSYGAVIGACSRVGDVESAEALFEEMSSQPNFKPRVPPFNTMMQLYTYTKRNREKVLHYYDSMVSAGVRPTAHTYKLLLDAYGTIEPVNITAMEQTFATLCADKSVQVLGTHWGSLINAYGCVRKDLDRAIEVFESIPSHPSTRKGSPTPDAVSYEALINIFVTLRRTDLIPVYMDRFQSSGIHMTAYIANLLIKGYAVAGELEKARDVFAGLTDPPTGVAAPNNHAPHEFDAMAPVHPHAPVYREPSTWEAMVRAELGNGNRDEAVALLERMQARQFPAAVYSRISGIMLDGFVSPWPTPSSPTPEQQ</sequence>
<comment type="caution">
    <text evidence="1">The sequence shown here is derived from an EMBL/GenBank/DDBJ whole genome shotgun (WGS) entry which is preliminary data.</text>
</comment>
<reference evidence="1" key="1">
    <citation type="submission" date="2019-10" db="EMBL/GenBank/DDBJ databases">
        <authorList>
            <consortium name="DOE Joint Genome Institute"/>
            <person name="Kuo A."/>
            <person name="Miyauchi S."/>
            <person name="Kiss E."/>
            <person name="Drula E."/>
            <person name="Kohler A."/>
            <person name="Sanchez-Garcia M."/>
            <person name="Andreopoulos B."/>
            <person name="Barry K.W."/>
            <person name="Bonito G."/>
            <person name="Buee M."/>
            <person name="Carver A."/>
            <person name="Chen C."/>
            <person name="Cichocki N."/>
            <person name="Clum A."/>
            <person name="Culley D."/>
            <person name="Crous P.W."/>
            <person name="Fauchery L."/>
            <person name="Girlanda M."/>
            <person name="Hayes R."/>
            <person name="Keri Z."/>
            <person name="Labutti K."/>
            <person name="Lipzen A."/>
            <person name="Lombard V."/>
            <person name="Magnuson J."/>
            <person name="Maillard F."/>
            <person name="Morin E."/>
            <person name="Murat C."/>
            <person name="Nolan M."/>
            <person name="Ohm R."/>
            <person name="Pangilinan J."/>
            <person name="Pereira M."/>
            <person name="Perotto S."/>
            <person name="Peter M."/>
            <person name="Riley R."/>
            <person name="Sitrit Y."/>
            <person name="Stielow B."/>
            <person name="Szollosi G."/>
            <person name="Zifcakova L."/>
            <person name="Stursova M."/>
            <person name="Spatafora J.W."/>
            <person name="Tedersoo L."/>
            <person name="Vaario L.-M."/>
            <person name="Yamada A."/>
            <person name="Yan M."/>
            <person name="Wang P."/>
            <person name="Xu J."/>
            <person name="Bruns T."/>
            <person name="Baldrian P."/>
            <person name="Vilgalys R."/>
            <person name="Henrissat B."/>
            <person name="Grigoriev I.V."/>
            <person name="Hibbett D."/>
            <person name="Nagy L.G."/>
            <person name="Martin F.M."/>
        </authorList>
    </citation>
    <scope>NUCLEOTIDE SEQUENCE</scope>
    <source>
        <strain evidence="1">P2</strain>
    </source>
</reference>
<gene>
    <name evidence="1" type="ORF">BDM02DRAFT_3184301</name>
</gene>
<protein>
    <submittedName>
        <fullName evidence="1">Uncharacterized protein</fullName>
    </submittedName>
</protein>